<accession>A0AAV8XYH6</accession>
<protein>
    <submittedName>
        <fullName evidence="1">Uncharacterized protein</fullName>
    </submittedName>
</protein>
<evidence type="ECO:0000313" key="2">
    <source>
        <dbReference type="Proteomes" id="UP001162156"/>
    </source>
</evidence>
<dbReference type="EMBL" id="JANEYF010002622">
    <property type="protein sequence ID" value="KAJ8944149.1"/>
    <property type="molecule type" value="Genomic_DNA"/>
</dbReference>
<sequence>MAEALEESLKIFFFGHCNIIMGPLNYIIEKDIPTKHICFTRYGNVNVDFGTKKSMAVKT</sequence>
<comment type="caution">
    <text evidence="1">The sequence shown here is derived from an EMBL/GenBank/DDBJ whole genome shotgun (WGS) entry which is preliminary data.</text>
</comment>
<dbReference type="AlphaFoldDB" id="A0AAV8XYH6"/>
<dbReference type="Proteomes" id="UP001162156">
    <property type="component" value="Unassembled WGS sequence"/>
</dbReference>
<gene>
    <name evidence="1" type="ORF">NQ314_009542</name>
</gene>
<keyword evidence="2" id="KW-1185">Reference proteome</keyword>
<organism evidence="1 2">
    <name type="scientific">Rhamnusium bicolor</name>
    <dbReference type="NCBI Taxonomy" id="1586634"/>
    <lineage>
        <taxon>Eukaryota</taxon>
        <taxon>Metazoa</taxon>
        <taxon>Ecdysozoa</taxon>
        <taxon>Arthropoda</taxon>
        <taxon>Hexapoda</taxon>
        <taxon>Insecta</taxon>
        <taxon>Pterygota</taxon>
        <taxon>Neoptera</taxon>
        <taxon>Endopterygota</taxon>
        <taxon>Coleoptera</taxon>
        <taxon>Polyphaga</taxon>
        <taxon>Cucujiformia</taxon>
        <taxon>Chrysomeloidea</taxon>
        <taxon>Cerambycidae</taxon>
        <taxon>Lepturinae</taxon>
        <taxon>Rhagiini</taxon>
        <taxon>Rhamnusium</taxon>
    </lineage>
</organism>
<evidence type="ECO:0000313" key="1">
    <source>
        <dbReference type="EMBL" id="KAJ8944149.1"/>
    </source>
</evidence>
<reference evidence="1" key="1">
    <citation type="journal article" date="2023" name="Insect Mol. Biol.">
        <title>Genome sequencing provides insights into the evolution of gene families encoding plant cell wall-degrading enzymes in longhorned beetles.</title>
        <authorList>
            <person name="Shin N.R."/>
            <person name="Okamura Y."/>
            <person name="Kirsch R."/>
            <person name="Pauchet Y."/>
        </authorList>
    </citation>
    <scope>NUCLEOTIDE SEQUENCE</scope>
    <source>
        <strain evidence="1">RBIC_L_NR</strain>
    </source>
</reference>
<proteinExistence type="predicted"/>
<name>A0AAV8XYH6_9CUCU</name>